<protein>
    <recommendedName>
        <fullName evidence="3">VCBS repeat-containing protein</fullName>
    </recommendedName>
</protein>
<comment type="caution">
    <text evidence="1">The sequence shown here is derived from an EMBL/GenBank/DDBJ whole genome shotgun (WGS) entry which is preliminary data.</text>
</comment>
<dbReference type="InterPro" id="IPR011042">
    <property type="entry name" value="6-blade_b-propeller_TolB-like"/>
</dbReference>
<proteinExistence type="predicted"/>
<evidence type="ECO:0000313" key="2">
    <source>
        <dbReference type="Proteomes" id="UP001250656"/>
    </source>
</evidence>
<name>A0ABU3L2R3_9FLAO</name>
<dbReference type="RefSeq" id="WP_314013159.1">
    <property type="nucleotide sequence ID" value="NZ_JAVTTP010000001.1"/>
</dbReference>
<organism evidence="1 2">
    <name type="scientific">Pricia mediterranea</name>
    <dbReference type="NCBI Taxonomy" id="3076079"/>
    <lineage>
        <taxon>Bacteria</taxon>
        <taxon>Pseudomonadati</taxon>
        <taxon>Bacteroidota</taxon>
        <taxon>Flavobacteriia</taxon>
        <taxon>Flavobacteriales</taxon>
        <taxon>Flavobacteriaceae</taxon>
        <taxon>Pricia</taxon>
    </lineage>
</organism>
<keyword evidence="2" id="KW-1185">Reference proteome</keyword>
<dbReference type="InterPro" id="IPR011041">
    <property type="entry name" value="Quinoprot_gluc/sorb_DH_b-prop"/>
</dbReference>
<dbReference type="Proteomes" id="UP001250656">
    <property type="component" value="Unassembled WGS sequence"/>
</dbReference>
<dbReference type="SUPFAM" id="SSF50952">
    <property type="entry name" value="Soluble quinoprotein glucose dehydrogenase"/>
    <property type="match status" value="1"/>
</dbReference>
<sequence>MIGWKNGRTPKAPQGFTVTKYADGLENPRWMYVTPDGDVLVAQSNSNYGFFKKIGAWIIGAGKSKSLKHSADVNTLLRDTNGDGIAELRETFLEKGLTNLLEC</sequence>
<evidence type="ECO:0000313" key="1">
    <source>
        <dbReference type="EMBL" id="MDT7828029.1"/>
    </source>
</evidence>
<reference evidence="1 2" key="1">
    <citation type="submission" date="2023-09" db="EMBL/GenBank/DDBJ databases">
        <title>Novel taxa isolated from Blanes Bay.</title>
        <authorList>
            <person name="Rey-Velasco X."/>
            <person name="Lucena T."/>
        </authorList>
    </citation>
    <scope>NUCLEOTIDE SEQUENCE [LARGE SCALE GENOMIC DNA]</scope>
    <source>
        <strain evidence="1 2">S334</strain>
    </source>
</reference>
<dbReference type="Gene3D" id="2.120.10.30">
    <property type="entry name" value="TolB, C-terminal domain"/>
    <property type="match status" value="1"/>
</dbReference>
<gene>
    <name evidence="1" type="ORF">RQM65_05045</name>
</gene>
<accession>A0ABU3L2R3</accession>
<dbReference type="EMBL" id="JAVTTP010000001">
    <property type="protein sequence ID" value="MDT7828029.1"/>
    <property type="molecule type" value="Genomic_DNA"/>
</dbReference>
<evidence type="ECO:0008006" key="3">
    <source>
        <dbReference type="Google" id="ProtNLM"/>
    </source>
</evidence>